<protein>
    <submittedName>
        <fullName evidence="1">Uncharacterized protein</fullName>
    </submittedName>
</protein>
<dbReference type="Proteomes" id="UP000703269">
    <property type="component" value="Unassembled WGS sequence"/>
</dbReference>
<evidence type="ECO:0000313" key="1">
    <source>
        <dbReference type="EMBL" id="GJE92520.1"/>
    </source>
</evidence>
<accession>A0A9P3GEY0</accession>
<dbReference type="EMBL" id="BPQB01000027">
    <property type="protein sequence ID" value="GJE92520.1"/>
    <property type="molecule type" value="Genomic_DNA"/>
</dbReference>
<keyword evidence="2" id="KW-1185">Reference proteome</keyword>
<proteinExistence type="predicted"/>
<organism evidence="1 2">
    <name type="scientific">Phanerochaete sordida</name>
    <dbReference type="NCBI Taxonomy" id="48140"/>
    <lineage>
        <taxon>Eukaryota</taxon>
        <taxon>Fungi</taxon>
        <taxon>Dikarya</taxon>
        <taxon>Basidiomycota</taxon>
        <taxon>Agaricomycotina</taxon>
        <taxon>Agaricomycetes</taxon>
        <taxon>Polyporales</taxon>
        <taxon>Phanerochaetaceae</taxon>
        <taxon>Phanerochaete</taxon>
    </lineage>
</organism>
<dbReference type="AlphaFoldDB" id="A0A9P3GEY0"/>
<comment type="caution">
    <text evidence="1">The sequence shown here is derived from an EMBL/GenBank/DDBJ whole genome shotgun (WGS) entry which is preliminary data.</text>
</comment>
<sequence>MPPPLGQDSHLLHTAFRVEHIHFLVYLEPIQLRLFEVTPISCIRPAAWGGARYCTRAVFAPARRVHS</sequence>
<gene>
    <name evidence="1" type="ORF">PsYK624_086740</name>
</gene>
<reference evidence="1 2" key="1">
    <citation type="submission" date="2021-08" db="EMBL/GenBank/DDBJ databases">
        <title>Draft Genome Sequence of Phanerochaete sordida strain YK-624.</title>
        <authorList>
            <person name="Mori T."/>
            <person name="Dohra H."/>
            <person name="Suzuki T."/>
            <person name="Kawagishi H."/>
            <person name="Hirai H."/>
        </authorList>
    </citation>
    <scope>NUCLEOTIDE SEQUENCE [LARGE SCALE GENOMIC DNA]</scope>
    <source>
        <strain evidence="1 2">YK-624</strain>
    </source>
</reference>
<evidence type="ECO:0000313" key="2">
    <source>
        <dbReference type="Proteomes" id="UP000703269"/>
    </source>
</evidence>
<name>A0A9P3GEY0_9APHY</name>